<evidence type="ECO:0000313" key="3">
    <source>
        <dbReference type="Proteomes" id="UP000826271"/>
    </source>
</evidence>
<gene>
    <name evidence="2" type="ORF">BUALT_Bualt12G0134600</name>
</gene>
<reference evidence="2" key="1">
    <citation type="submission" date="2019-10" db="EMBL/GenBank/DDBJ databases">
        <authorList>
            <person name="Zhang R."/>
            <person name="Pan Y."/>
            <person name="Wang J."/>
            <person name="Ma R."/>
            <person name="Yu S."/>
        </authorList>
    </citation>
    <scope>NUCLEOTIDE SEQUENCE</scope>
    <source>
        <strain evidence="2">LA-IB0</strain>
        <tissue evidence="2">Leaf</tissue>
    </source>
</reference>
<name>A0AAV6WPY5_9LAMI</name>
<dbReference type="EMBL" id="WHWC01000012">
    <property type="protein sequence ID" value="KAG8373091.1"/>
    <property type="molecule type" value="Genomic_DNA"/>
</dbReference>
<dbReference type="PANTHER" id="PTHR31973:SF191">
    <property type="entry name" value="OS05G0489400 PROTEIN"/>
    <property type="match status" value="1"/>
</dbReference>
<dbReference type="AlphaFoldDB" id="A0AAV6WPY5"/>
<feature type="compositionally biased region" description="Basic residues" evidence="1">
    <location>
        <begin position="281"/>
        <end position="295"/>
    </location>
</feature>
<accession>A0AAV6WPY5</accession>
<evidence type="ECO:0000256" key="1">
    <source>
        <dbReference type="SAM" id="MobiDB-lite"/>
    </source>
</evidence>
<keyword evidence="3" id="KW-1185">Reference proteome</keyword>
<protein>
    <recommendedName>
        <fullName evidence="4">Transposase</fullName>
    </recommendedName>
</protein>
<comment type="caution">
    <text evidence="2">The sequence shown here is derived from an EMBL/GenBank/DDBJ whole genome shotgun (WGS) entry which is preliminary data.</text>
</comment>
<feature type="region of interest" description="Disordered" evidence="1">
    <location>
        <begin position="336"/>
        <end position="428"/>
    </location>
</feature>
<evidence type="ECO:0000313" key="2">
    <source>
        <dbReference type="EMBL" id="KAG8373091.1"/>
    </source>
</evidence>
<dbReference type="Proteomes" id="UP000826271">
    <property type="component" value="Unassembled WGS sequence"/>
</dbReference>
<feature type="compositionally biased region" description="Basic and acidic residues" evidence="1">
    <location>
        <begin position="22"/>
        <end position="42"/>
    </location>
</feature>
<sequence length="499" mass="55730">MCRILDSSVLGYLGEDSVGNGKFEKGTETGPHKDSDRKKKGDNDDECSDFWDSEYMDSEGSKMINMRSAMGLCTGIKEIKSYEYKLLWSRIVRWKETKEACESFLGLLKADLGIERPDAFTFVSDKQKGLIPAFELVFPGAENRFSVRHLHEYFKKAGFRGLTFKIAPWNAAKTTTVPEFELRMKEMGDLDESVVEWFNDKPPSQWSRSHFQSFPKCDILLNNLCESLNSGILEAREKSILTMLEWIKKYLMTRLTENRDKAKNRRPATTRKLGANELRDKGKRGKGKKGPVRMKKQSLRVQCHYCGNTDHNRTGCKRRKADIVASLTRDFAAPINANVGSGNEAGPSRKVSTQKRRTNVAETIVNDNSDPSTPVSTQASTAQSRKSSNERKSQKAAAHVSASGSIPGSVFGTLSSTPSAPMPKEGSQQPKLIRTFSIMANRPPRHIAAPVMSQFRPPSIVMDPALKTTPMPQPRVNIRCPPPFAPNHPILSQTLVVNS</sequence>
<feature type="compositionally biased region" description="Polar residues" evidence="1">
    <location>
        <begin position="402"/>
        <end position="419"/>
    </location>
</feature>
<feature type="region of interest" description="Disordered" evidence="1">
    <location>
        <begin position="258"/>
        <end position="295"/>
    </location>
</feature>
<feature type="compositionally biased region" description="Polar residues" evidence="1">
    <location>
        <begin position="365"/>
        <end position="386"/>
    </location>
</feature>
<feature type="region of interest" description="Disordered" evidence="1">
    <location>
        <begin position="21"/>
        <end position="45"/>
    </location>
</feature>
<organism evidence="2 3">
    <name type="scientific">Buddleja alternifolia</name>
    <dbReference type="NCBI Taxonomy" id="168488"/>
    <lineage>
        <taxon>Eukaryota</taxon>
        <taxon>Viridiplantae</taxon>
        <taxon>Streptophyta</taxon>
        <taxon>Embryophyta</taxon>
        <taxon>Tracheophyta</taxon>
        <taxon>Spermatophyta</taxon>
        <taxon>Magnoliopsida</taxon>
        <taxon>eudicotyledons</taxon>
        <taxon>Gunneridae</taxon>
        <taxon>Pentapetalae</taxon>
        <taxon>asterids</taxon>
        <taxon>lamiids</taxon>
        <taxon>Lamiales</taxon>
        <taxon>Scrophulariaceae</taxon>
        <taxon>Buddlejeae</taxon>
        <taxon>Buddleja</taxon>
    </lineage>
</organism>
<proteinExistence type="predicted"/>
<evidence type="ECO:0008006" key="4">
    <source>
        <dbReference type="Google" id="ProtNLM"/>
    </source>
</evidence>
<dbReference type="PANTHER" id="PTHR31973">
    <property type="entry name" value="POLYPROTEIN, PUTATIVE-RELATED"/>
    <property type="match status" value="1"/>
</dbReference>